<feature type="non-terminal residue" evidence="1">
    <location>
        <position position="1"/>
    </location>
</feature>
<sequence>VREAIVKACGNDINRWPELVPFAFWSERVSIQRSTGFSPYYIAHGIHPTLPMDLVQRTLLVPPINLPLSVPDLLAYRIQQLENREEELHTLQNEVYQARLRYAAQFLRNHETTIHDYDFQPGQLVLVRNTRIENDLGRKTKARYFGPLIVVHRNAGGSYIIADLDGSILRVRIAAFRVIPF</sequence>
<dbReference type="GO" id="GO:0003676">
    <property type="term" value="F:nucleic acid binding"/>
    <property type="evidence" value="ECO:0007669"/>
    <property type="project" value="InterPro"/>
</dbReference>
<proteinExistence type="predicted"/>
<organism evidence="1 2">
    <name type="scientific">Calocera viscosa (strain TUFC12733)</name>
    <dbReference type="NCBI Taxonomy" id="1330018"/>
    <lineage>
        <taxon>Eukaryota</taxon>
        <taxon>Fungi</taxon>
        <taxon>Dikarya</taxon>
        <taxon>Basidiomycota</taxon>
        <taxon>Agaricomycotina</taxon>
        <taxon>Dacrymycetes</taxon>
        <taxon>Dacrymycetales</taxon>
        <taxon>Dacrymycetaceae</taxon>
        <taxon>Calocera</taxon>
    </lineage>
</organism>
<dbReference type="EMBL" id="KV417313">
    <property type="protein sequence ID" value="KZO92160.1"/>
    <property type="molecule type" value="Genomic_DNA"/>
</dbReference>
<accession>A0A167I006</accession>
<name>A0A167I006_CALVF</name>
<dbReference type="Proteomes" id="UP000076738">
    <property type="component" value="Unassembled WGS sequence"/>
</dbReference>
<dbReference type="STRING" id="1330018.A0A167I006"/>
<gene>
    <name evidence="1" type="ORF">CALVIDRAFT_459004</name>
</gene>
<dbReference type="Gene3D" id="3.30.420.10">
    <property type="entry name" value="Ribonuclease H-like superfamily/Ribonuclease H"/>
    <property type="match status" value="1"/>
</dbReference>
<reference evidence="1 2" key="1">
    <citation type="journal article" date="2016" name="Mol. Biol. Evol.">
        <title>Comparative Genomics of Early-Diverging Mushroom-Forming Fungi Provides Insights into the Origins of Lignocellulose Decay Capabilities.</title>
        <authorList>
            <person name="Nagy L.G."/>
            <person name="Riley R."/>
            <person name="Tritt A."/>
            <person name="Adam C."/>
            <person name="Daum C."/>
            <person name="Floudas D."/>
            <person name="Sun H."/>
            <person name="Yadav J.S."/>
            <person name="Pangilinan J."/>
            <person name="Larsson K.H."/>
            <person name="Matsuura K."/>
            <person name="Barry K."/>
            <person name="Labutti K."/>
            <person name="Kuo R."/>
            <person name="Ohm R.A."/>
            <person name="Bhattacharya S.S."/>
            <person name="Shirouzu T."/>
            <person name="Yoshinaga Y."/>
            <person name="Martin F.M."/>
            <person name="Grigoriev I.V."/>
            <person name="Hibbett D.S."/>
        </authorList>
    </citation>
    <scope>NUCLEOTIDE SEQUENCE [LARGE SCALE GENOMIC DNA]</scope>
    <source>
        <strain evidence="1 2">TUFC12733</strain>
    </source>
</reference>
<feature type="non-terminal residue" evidence="1">
    <location>
        <position position="181"/>
    </location>
</feature>
<evidence type="ECO:0000313" key="1">
    <source>
        <dbReference type="EMBL" id="KZO92160.1"/>
    </source>
</evidence>
<dbReference type="InterPro" id="IPR036397">
    <property type="entry name" value="RNaseH_sf"/>
</dbReference>
<keyword evidence="2" id="KW-1185">Reference proteome</keyword>
<evidence type="ECO:0008006" key="3">
    <source>
        <dbReference type="Google" id="ProtNLM"/>
    </source>
</evidence>
<dbReference type="OrthoDB" id="444848at2759"/>
<protein>
    <recommendedName>
        <fullName evidence="3">Integrase zinc-binding domain-containing protein</fullName>
    </recommendedName>
</protein>
<dbReference type="AlphaFoldDB" id="A0A167I006"/>
<evidence type="ECO:0000313" key="2">
    <source>
        <dbReference type="Proteomes" id="UP000076738"/>
    </source>
</evidence>